<gene>
    <name evidence="2" type="primary">100118223</name>
</gene>
<protein>
    <submittedName>
        <fullName evidence="2">Uncharacterized protein</fullName>
    </submittedName>
</protein>
<dbReference type="PANTHER" id="PTHR37685:SF1">
    <property type="entry name" value="GEO11136P1-RELATED"/>
    <property type="match status" value="1"/>
</dbReference>
<name>A0A7M7G254_NASVI</name>
<evidence type="ECO:0000313" key="3">
    <source>
        <dbReference type="Proteomes" id="UP000002358"/>
    </source>
</evidence>
<dbReference type="Pfam" id="PF15868">
    <property type="entry name" value="MBF2"/>
    <property type="match status" value="1"/>
</dbReference>
<feature type="signal peptide" evidence="1">
    <location>
        <begin position="1"/>
        <end position="26"/>
    </location>
</feature>
<dbReference type="KEGG" id="nvi:100118223"/>
<dbReference type="OMA" id="MKFKSER"/>
<dbReference type="InterPro" id="IPR031734">
    <property type="entry name" value="MBF2"/>
</dbReference>
<dbReference type="PANTHER" id="PTHR37685">
    <property type="entry name" value="GEO11136P1-RELATED"/>
    <property type="match status" value="1"/>
</dbReference>
<keyword evidence="3" id="KW-1185">Reference proteome</keyword>
<dbReference type="InParanoid" id="A0A7M7G254"/>
<reference evidence="2" key="1">
    <citation type="submission" date="2021-01" db="UniProtKB">
        <authorList>
            <consortium name="EnsemblMetazoa"/>
        </authorList>
    </citation>
    <scope>IDENTIFICATION</scope>
</reference>
<evidence type="ECO:0000313" key="2">
    <source>
        <dbReference type="EnsemblMetazoa" id="XP_001599834"/>
    </source>
</evidence>
<dbReference type="OrthoDB" id="8192785at2759"/>
<sequence length="125" mass="13758">MKRNVKMASQHFLALALFATLAVTLAASLPNDVIAGSRIPGDRLIQREEVKKDANWVGMKVTITKTFEGDKYSKISQLRALDQHSNGHGATAKIIAGGVGFSYVTIKFESERFRGIDFVVELYGK</sequence>
<dbReference type="Proteomes" id="UP000002358">
    <property type="component" value="Chromosome 1"/>
</dbReference>
<organism evidence="2 3">
    <name type="scientific">Nasonia vitripennis</name>
    <name type="common">Parasitic wasp</name>
    <dbReference type="NCBI Taxonomy" id="7425"/>
    <lineage>
        <taxon>Eukaryota</taxon>
        <taxon>Metazoa</taxon>
        <taxon>Ecdysozoa</taxon>
        <taxon>Arthropoda</taxon>
        <taxon>Hexapoda</taxon>
        <taxon>Insecta</taxon>
        <taxon>Pterygota</taxon>
        <taxon>Neoptera</taxon>
        <taxon>Endopterygota</taxon>
        <taxon>Hymenoptera</taxon>
        <taxon>Apocrita</taxon>
        <taxon>Proctotrupomorpha</taxon>
        <taxon>Chalcidoidea</taxon>
        <taxon>Pteromalidae</taxon>
        <taxon>Pteromalinae</taxon>
        <taxon>Nasonia</taxon>
    </lineage>
</organism>
<keyword evidence="1" id="KW-0732">Signal</keyword>
<feature type="chain" id="PRO_5029668413" evidence="1">
    <location>
        <begin position="27"/>
        <end position="125"/>
    </location>
</feature>
<dbReference type="EnsemblMetazoa" id="XM_001599784">
    <property type="protein sequence ID" value="XP_001599834"/>
    <property type="gene ID" value="LOC100118223"/>
</dbReference>
<dbReference type="AlphaFoldDB" id="A0A7M7G254"/>
<accession>A0A7M7G254</accession>
<proteinExistence type="predicted"/>
<evidence type="ECO:0000256" key="1">
    <source>
        <dbReference type="SAM" id="SignalP"/>
    </source>
</evidence>